<keyword evidence="2" id="KW-0732">Signal</keyword>
<dbReference type="Proteomes" id="UP000663823">
    <property type="component" value="Unassembled WGS sequence"/>
</dbReference>
<feature type="signal peptide" evidence="2">
    <location>
        <begin position="1"/>
        <end position="19"/>
    </location>
</feature>
<feature type="transmembrane region" description="Helical" evidence="1">
    <location>
        <begin position="140"/>
        <end position="160"/>
    </location>
</feature>
<dbReference type="AlphaFoldDB" id="A0A814P3I6"/>
<organism evidence="3 5">
    <name type="scientific">Rotaria sordida</name>
    <dbReference type="NCBI Taxonomy" id="392033"/>
    <lineage>
        <taxon>Eukaryota</taxon>
        <taxon>Metazoa</taxon>
        <taxon>Spiralia</taxon>
        <taxon>Gnathifera</taxon>
        <taxon>Rotifera</taxon>
        <taxon>Eurotatoria</taxon>
        <taxon>Bdelloidea</taxon>
        <taxon>Philodinida</taxon>
        <taxon>Philodinidae</taxon>
        <taxon>Rotaria</taxon>
    </lineage>
</organism>
<evidence type="ECO:0000313" key="4">
    <source>
        <dbReference type="EMBL" id="CAF3534700.1"/>
    </source>
</evidence>
<dbReference type="PANTHER" id="PTHR38332">
    <property type="entry name" value="PROTEIN CBG11604"/>
    <property type="match status" value="1"/>
</dbReference>
<keyword evidence="1" id="KW-1133">Transmembrane helix</keyword>
<evidence type="ECO:0000313" key="5">
    <source>
        <dbReference type="Proteomes" id="UP000663882"/>
    </source>
</evidence>
<dbReference type="Proteomes" id="UP000663882">
    <property type="component" value="Unassembled WGS sequence"/>
</dbReference>
<evidence type="ECO:0000313" key="3">
    <source>
        <dbReference type="EMBL" id="CAF1101027.1"/>
    </source>
</evidence>
<name>A0A814P3I6_9BILA</name>
<dbReference type="EMBL" id="CAJNOO010001126">
    <property type="protein sequence ID" value="CAF1101027.1"/>
    <property type="molecule type" value="Genomic_DNA"/>
</dbReference>
<dbReference type="EMBL" id="CAJOAX010000189">
    <property type="protein sequence ID" value="CAF3534700.1"/>
    <property type="molecule type" value="Genomic_DNA"/>
</dbReference>
<reference evidence="3" key="1">
    <citation type="submission" date="2021-02" db="EMBL/GenBank/DDBJ databases">
        <authorList>
            <person name="Nowell W R."/>
        </authorList>
    </citation>
    <scope>NUCLEOTIDE SEQUENCE</scope>
</reference>
<keyword evidence="1" id="KW-0812">Transmembrane</keyword>
<evidence type="ECO:0008006" key="6">
    <source>
        <dbReference type="Google" id="ProtNLM"/>
    </source>
</evidence>
<sequence>MLLISLIIIFIYFSNNVYCLSCFKCMTTNFENDTCSDPFHPMNNRLENECFATSNGRNGLFPARFCVKISGIIVDVDRNVNRSLLRKRLYLRTCITDNIMDSTRSSDSTGNFRLKNFNQIKGVRMQGTITLCSHDGCNQAILLTVNSMTILFFLFILLIYQLK</sequence>
<keyword evidence="1" id="KW-0472">Membrane</keyword>
<protein>
    <recommendedName>
        <fullName evidence="6">Protein quiver</fullName>
    </recommendedName>
</protein>
<gene>
    <name evidence="4" type="ORF">OTI717_LOCUS3496</name>
    <name evidence="3" type="ORF">RFH988_LOCUS19317</name>
</gene>
<evidence type="ECO:0000256" key="1">
    <source>
        <dbReference type="SAM" id="Phobius"/>
    </source>
</evidence>
<accession>A0A814P3I6</accession>
<feature type="chain" id="PRO_5036225454" description="Protein quiver" evidence="2">
    <location>
        <begin position="20"/>
        <end position="163"/>
    </location>
</feature>
<proteinExistence type="predicted"/>
<comment type="caution">
    <text evidence="3">The sequence shown here is derived from an EMBL/GenBank/DDBJ whole genome shotgun (WGS) entry which is preliminary data.</text>
</comment>
<dbReference type="PANTHER" id="PTHR38332:SF2">
    <property type="entry name" value="PROTEIN QUIVER"/>
    <property type="match status" value="1"/>
</dbReference>
<dbReference type="OrthoDB" id="75169at2759"/>
<evidence type="ECO:0000256" key="2">
    <source>
        <dbReference type="SAM" id="SignalP"/>
    </source>
</evidence>